<accession>A0A8J2N6V0</accession>
<evidence type="ECO:0000313" key="3">
    <source>
        <dbReference type="Proteomes" id="UP000676310"/>
    </source>
</evidence>
<keyword evidence="3" id="KW-1185">Reference proteome</keyword>
<organism evidence="2 3">
    <name type="scientific">Alternaria atra</name>
    <dbReference type="NCBI Taxonomy" id="119953"/>
    <lineage>
        <taxon>Eukaryota</taxon>
        <taxon>Fungi</taxon>
        <taxon>Dikarya</taxon>
        <taxon>Ascomycota</taxon>
        <taxon>Pezizomycotina</taxon>
        <taxon>Dothideomycetes</taxon>
        <taxon>Pleosporomycetidae</taxon>
        <taxon>Pleosporales</taxon>
        <taxon>Pleosporineae</taxon>
        <taxon>Pleosporaceae</taxon>
        <taxon>Alternaria</taxon>
        <taxon>Alternaria sect. Ulocladioides</taxon>
    </lineage>
</organism>
<reference evidence="2" key="1">
    <citation type="submission" date="2021-05" db="EMBL/GenBank/DDBJ databases">
        <authorList>
            <person name="Stam R."/>
        </authorList>
    </citation>
    <scope>NUCLEOTIDE SEQUENCE</scope>
    <source>
        <strain evidence="2">CS162</strain>
    </source>
</reference>
<feature type="region of interest" description="Disordered" evidence="1">
    <location>
        <begin position="74"/>
        <end position="95"/>
    </location>
</feature>
<dbReference type="RefSeq" id="XP_043174581.1">
    <property type="nucleotide sequence ID" value="XM_043318646.1"/>
</dbReference>
<dbReference type="GeneID" id="67011231"/>
<feature type="region of interest" description="Disordered" evidence="1">
    <location>
        <begin position="30"/>
        <end position="50"/>
    </location>
</feature>
<dbReference type="Proteomes" id="UP000676310">
    <property type="component" value="Unassembled WGS sequence"/>
</dbReference>
<evidence type="ECO:0000313" key="2">
    <source>
        <dbReference type="EMBL" id="CAG5184633.1"/>
    </source>
</evidence>
<protein>
    <submittedName>
        <fullName evidence="2">Uncharacterized protein</fullName>
    </submittedName>
</protein>
<feature type="compositionally biased region" description="Basic and acidic residues" evidence="1">
    <location>
        <begin position="74"/>
        <end position="85"/>
    </location>
</feature>
<evidence type="ECO:0000256" key="1">
    <source>
        <dbReference type="SAM" id="MobiDB-lite"/>
    </source>
</evidence>
<dbReference type="EMBL" id="CAJRGZ010000030">
    <property type="protein sequence ID" value="CAG5184633.1"/>
    <property type="molecule type" value="Genomic_DNA"/>
</dbReference>
<sequence length="111" mass="12667">MSGGRNMVVNYDIAHYNDDELCKILYSMAEDKDSTTAPPRPSSNQSYMMDEGMDSIDDYLNSILNEANTKAKENDYKADPFHSTEMRPSVKAKVDGYDEDYEDDILYSTPR</sequence>
<proteinExistence type="predicted"/>
<comment type="caution">
    <text evidence="2">The sequence shown here is derived from an EMBL/GenBank/DDBJ whole genome shotgun (WGS) entry which is preliminary data.</text>
</comment>
<name>A0A8J2N6V0_9PLEO</name>
<gene>
    <name evidence="2" type="ORF">ALTATR162_LOCUS11006</name>
</gene>
<dbReference type="AlphaFoldDB" id="A0A8J2N6V0"/>